<evidence type="ECO:0000256" key="5">
    <source>
        <dbReference type="ARBA" id="ARBA00022968"/>
    </source>
</evidence>
<dbReference type="PANTHER" id="PTHR46012:SF2">
    <property type="entry name" value="IP22168P"/>
    <property type="match status" value="1"/>
</dbReference>
<name>A0A5J4Z6G7_PORPP</name>
<organism evidence="13 14">
    <name type="scientific">Porphyridium purpureum</name>
    <name type="common">Red alga</name>
    <name type="synonym">Porphyridium cruentum</name>
    <dbReference type="NCBI Taxonomy" id="35688"/>
    <lineage>
        <taxon>Eukaryota</taxon>
        <taxon>Rhodophyta</taxon>
        <taxon>Bangiophyceae</taxon>
        <taxon>Porphyridiales</taxon>
        <taxon>Porphyridiaceae</taxon>
        <taxon>Porphyridium</taxon>
    </lineage>
</organism>
<comment type="catalytic activity">
    <reaction evidence="11">
        <text>3-O-(beta-D-glucosyl)-L-seryl-[EGF-like domain protein] + UDP-alpha-D-xylose = 3-O-[alpha-D-xylosyl-(1-&gt;3)-beta-D-glucosyl]-L-seryl-[EGF-like domain protein] + UDP + H(+)</text>
        <dbReference type="Rhea" id="RHEA:56064"/>
        <dbReference type="Rhea" id="RHEA-COMP:14610"/>
        <dbReference type="Rhea" id="RHEA-COMP:14611"/>
        <dbReference type="ChEBI" id="CHEBI:15378"/>
        <dbReference type="ChEBI" id="CHEBI:57632"/>
        <dbReference type="ChEBI" id="CHEBI:58223"/>
        <dbReference type="ChEBI" id="CHEBI:140575"/>
        <dbReference type="ChEBI" id="CHEBI:140576"/>
        <dbReference type="EC" id="2.4.2.42"/>
    </reaction>
</comment>
<keyword evidence="6 12" id="KW-1133">Transmembrane helix</keyword>
<dbReference type="EMBL" id="VRMN01000001">
    <property type="protein sequence ID" value="KAA8498423.1"/>
    <property type="molecule type" value="Genomic_DNA"/>
</dbReference>
<dbReference type="GO" id="GO:0016266">
    <property type="term" value="P:protein O-linked glycosylation via N-acetyl-galactosamine"/>
    <property type="evidence" value="ECO:0007669"/>
    <property type="project" value="TreeGrafter"/>
</dbReference>
<dbReference type="EC" id="2.4.2.42" evidence="10"/>
<evidence type="ECO:0000256" key="1">
    <source>
        <dbReference type="ARBA" id="ARBA00004606"/>
    </source>
</evidence>
<evidence type="ECO:0000256" key="4">
    <source>
        <dbReference type="ARBA" id="ARBA00022692"/>
    </source>
</evidence>
<dbReference type="Proteomes" id="UP000324585">
    <property type="component" value="Unassembled WGS sequence"/>
</dbReference>
<dbReference type="AlphaFoldDB" id="A0A5J4Z6G7"/>
<evidence type="ECO:0000256" key="6">
    <source>
        <dbReference type="ARBA" id="ARBA00022989"/>
    </source>
</evidence>
<keyword evidence="14" id="KW-1185">Reference proteome</keyword>
<keyword evidence="2" id="KW-0328">Glycosyltransferase</keyword>
<keyword evidence="7 12" id="KW-0472">Membrane</keyword>
<evidence type="ECO:0000256" key="7">
    <source>
        <dbReference type="ARBA" id="ARBA00023136"/>
    </source>
</evidence>
<sequence>MNATRREADKAQAALGRMLRQPRVLLAVVAAGVMFTLSMIMLAASMGGAGPRGAQSQGDVAREKTGAPLLGNIFSFGADVRVMKQHVAVQPIAGAQDASRGVAWRRKQIPAAKQVDLALAVCSSGVWNLAEAVLKSMFLFAATDRHYVLYMFVIDGDVAKTADHFEAVIEEFLDEKPLLSFELQVLPASSDKETNFFKVCSGQRLYIPDALPHVDRLLYLDADILFLDDVSKMWDMFDQWTPNMLFGLSPEKSDEVPTNLQYCNAGIAMMNLKGLRSFGLLAYAKDLYTRKVPLPFFDQDIFNRICAESDPAWSRCFHLPCSWNFRTDYIFTPGCSHSSRPGGKISLIHGNRVLFLREEATGPLQHRTRAFSSLAKKLWEALAACRPLSSCAGKMLSTAEEHVRNEREPCEFKSPYFPDLDAKPTTGWTIPKPADGNVLWKYANGTCVNSRLALQLKEAVDASRAKLEKS</sequence>
<evidence type="ECO:0000256" key="11">
    <source>
        <dbReference type="ARBA" id="ARBA00049181"/>
    </source>
</evidence>
<evidence type="ECO:0000256" key="12">
    <source>
        <dbReference type="SAM" id="Phobius"/>
    </source>
</evidence>
<dbReference type="OrthoDB" id="6238971at2759"/>
<evidence type="ECO:0000256" key="2">
    <source>
        <dbReference type="ARBA" id="ARBA00022676"/>
    </source>
</evidence>
<dbReference type="InterPro" id="IPR029044">
    <property type="entry name" value="Nucleotide-diphossugar_trans"/>
</dbReference>
<comment type="subcellular location">
    <subcellularLocation>
        <location evidence="1">Membrane</location>
        <topology evidence="1">Single-pass type II membrane protein</topology>
    </subcellularLocation>
</comment>
<keyword evidence="3 13" id="KW-0808">Transferase</keyword>
<feature type="transmembrane region" description="Helical" evidence="12">
    <location>
        <begin position="24"/>
        <end position="46"/>
    </location>
</feature>
<dbReference type="Pfam" id="PF01501">
    <property type="entry name" value="Glyco_transf_8"/>
    <property type="match status" value="1"/>
</dbReference>
<keyword evidence="5" id="KW-0735">Signal-anchor</keyword>
<dbReference type="Gene3D" id="3.90.550.10">
    <property type="entry name" value="Spore Coat Polysaccharide Biosynthesis Protein SpsA, Chain A"/>
    <property type="match status" value="1"/>
</dbReference>
<dbReference type="SUPFAM" id="SSF53448">
    <property type="entry name" value="Nucleotide-diphospho-sugar transferases"/>
    <property type="match status" value="1"/>
</dbReference>
<evidence type="ECO:0000313" key="13">
    <source>
        <dbReference type="EMBL" id="KAA8498423.1"/>
    </source>
</evidence>
<protein>
    <recommendedName>
        <fullName evidence="10">UDP-D-xylose:beta-D-glucoside alpha-1,3-D-xylosyltransferase</fullName>
        <ecNumber evidence="10">2.4.2.42</ecNumber>
    </recommendedName>
</protein>
<evidence type="ECO:0000256" key="9">
    <source>
        <dbReference type="ARBA" id="ARBA00037301"/>
    </source>
</evidence>
<accession>A0A5J4Z6G7</accession>
<dbReference type="GO" id="GO:0016020">
    <property type="term" value="C:membrane"/>
    <property type="evidence" value="ECO:0007669"/>
    <property type="project" value="UniProtKB-SubCell"/>
</dbReference>
<gene>
    <name evidence="13" type="ORF">FVE85_6008</name>
</gene>
<dbReference type="InterPro" id="IPR002495">
    <property type="entry name" value="Glyco_trans_8"/>
</dbReference>
<evidence type="ECO:0000256" key="8">
    <source>
        <dbReference type="ARBA" id="ARBA00023180"/>
    </source>
</evidence>
<dbReference type="InterPro" id="IPR051993">
    <property type="entry name" value="Glycosyltransferase_8"/>
</dbReference>
<keyword evidence="8" id="KW-0325">Glycoprotein</keyword>
<evidence type="ECO:0000256" key="3">
    <source>
        <dbReference type="ARBA" id="ARBA00022679"/>
    </source>
</evidence>
<reference evidence="14" key="1">
    <citation type="journal article" date="2019" name="Nat. Commun.">
        <title>Expansion of phycobilisome linker gene families in mesophilic red algae.</title>
        <authorList>
            <person name="Lee J."/>
            <person name="Kim D."/>
            <person name="Bhattacharya D."/>
            <person name="Yoon H.S."/>
        </authorList>
    </citation>
    <scope>NUCLEOTIDE SEQUENCE [LARGE SCALE GENOMIC DNA]</scope>
    <source>
        <strain evidence="14">CCMP 1328</strain>
    </source>
</reference>
<proteinExistence type="predicted"/>
<comment type="function">
    <text evidence="9">Glycosyltransferase which elongates the O-linked glucose attached to EGF-like repeats in the extracellular domain of Notch proteins by catalyzing the addition of xylose.</text>
</comment>
<evidence type="ECO:0000256" key="10">
    <source>
        <dbReference type="ARBA" id="ARBA00038854"/>
    </source>
</evidence>
<comment type="caution">
    <text evidence="13">The sequence shown here is derived from an EMBL/GenBank/DDBJ whole genome shotgun (WGS) entry which is preliminary data.</text>
</comment>
<evidence type="ECO:0000313" key="14">
    <source>
        <dbReference type="Proteomes" id="UP000324585"/>
    </source>
</evidence>
<keyword evidence="4 12" id="KW-0812">Transmembrane</keyword>
<dbReference type="PANTHER" id="PTHR46012">
    <property type="entry name" value="IP22168P"/>
    <property type="match status" value="1"/>
</dbReference>
<dbReference type="GO" id="GO:0140563">
    <property type="term" value="F:UDP-D-xylose:beta-D-glucoside alpha-1,3-D-xylosyltransferase activity"/>
    <property type="evidence" value="ECO:0007669"/>
    <property type="project" value="UniProtKB-EC"/>
</dbReference>